<keyword evidence="3" id="KW-1185">Reference proteome</keyword>
<name>A0ABR3MV54_9TELE</name>
<feature type="compositionally biased region" description="Polar residues" evidence="1">
    <location>
        <begin position="14"/>
        <end position="48"/>
    </location>
</feature>
<gene>
    <name evidence="2" type="ORF">QQF64_033883</name>
</gene>
<dbReference type="EMBL" id="JAYMGO010000009">
    <property type="protein sequence ID" value="KAL1268520.1"/>
    <property type="molecule type" value="Genomic_DNA"/>
</dbReference>
<comment type="caution">
    <text evidence="2">The sequence shown here is derived from an EMBL/GenBank/DDBJ whole genome shotgun (WGS) entry which is preliminary data.</text>
</comment>
<evidence type="ECO:0000313" key="2">
    <source>
        <dbReference type="EMBL" id="KAL1268520.1"/>
    </source>
</evidence>
<dbReference type="Proteomes" id="UP001558613">
    <property type="component" value="Unassembled WGS sequence"/>
</dbReference>
<accession>A0ABR3MV54</accession>
<proteinExistence type="predicted"/>
<feature type="region of interest" description="Disordered" evidence="1">
    <location>
        <begin position="1"/>
        <end position="55"/>
    </location>
</feature>
<evidence type="ECO:0000256" key="1">
    <source>
        <dbReference type="SAM" id="MobiDB-lite"/>
    </source>
</evidence>
<evidence type="ECO:0000313" key="3">
    <source>
        <dbReference type="Proteomes" id="UP001558613"/>
    </source>
</evidence>
<reference evidence="2 3" key="1">
    <citation type="submission" date="2023-09" db="EMBL/GenBank/DDBJ databases">
        <authorList>
            <person name="Wang M."/>
        </authorList>
    </citation>
    <scope>NUCLEOTIDE SEQUENCE [LARGE SCALE GENOMIC DNA]</scope>
    <source>
        <strain evidence="2">GT-2023</strain>
        <tissue evidence="2">Liver</tissue>
    </source>
</reference>
<organism evidence="2 3">
    <name type="scientific">Cirrhinus molitorella</name>
    <name type="common">mud carp</name>
    <dbReference type="NCBI Taxonomy" id="172907"/>
    <lineage>
        <taxon>Eukaryota</taxon>
        <taxon>Metazoa</taxon>
        <taxon>Chordata</taxon>
        <taxon>Craniata</taxon>
        <taxon>Vertebrata</taxon>
        <taxon>Euteleostomi</taxon>
        <taxon>Actinopterygii</taxon>
        <taxon>Neopterygii</taxon>
        <taxon>Teleostei</taxon>
        <taxon>Ostariophysi</taxon>
        <taxon>Cypriniformes</taxon>
        <taxon>Cyprinidae</taxon>
        <taxon>Labeoninae</taxon>
        <taxon>Labeonini</taxon>
        <taxon>Cirrhinus</taxon>
    </lineage>
</organism>
<sequence>MRKVTESEEAVSSMAGTSQAGPSTAGPSQAGPSTDGPSQASPSTAGQSTKRKRCQRCLPRDVKTSIVCTKCKHPVCKRHSAVICVMCNK</sequence>
<protein>
    <submittedName>
        <fullName evidence="2">Uncharacterized protein</fullName>
    </submittedName>
</protein>